<dbReference type="Pfam" id="PF01555">
    <property type="entry name" value="N6_N4_Mtase"/>
    <property type="match status" value="1"/>
</dbReference>
<evidence type="ECO:0000256" key="5">
    <source>
        <dbReference type="ARBA" id="ARBA00022691"/>
    </source>
</evidence>
<evidence type="ECO:0000313" key="10">
    <source>
        <dbReference type="EMBL" id="KKN07055.1"/>
    </source>
</evidence>
<keyword evidence="4" id="KW-0808">Transferase</keyword>
<evidence type="ECO:0000256" key="3">
    <source>
        <dbReference type="ARBA" id="ARBA00022603"/>
    </source>
</evidence>
<evidence type="ECO:0000256" key="2">
    <source>
        <dbReference type="ARBA" id="ARBA00012185"/>
    </source>
</evidence>
<dbReference type="InterPro" id="IPR017985">
    <property type="entry name" value="MeTrfase_CN4_CS"/>
</dbReference>
<dbReference type="GO" id="GO:0032259">
    <property type="term" value="P:methylation"/>
    <property type="evidence" value="ECO:0007669"/>
    <property type="project" value="UniProtKB-KW"/>
</dbReference>
<reference evidence="10" key="1">
    <citation type="journal article" date="2015" name="Nature">
        <title>Complex archaea that bridge the gap between prokaryotes and eukaryotes.</title>
        <authorList>
            <person name="Spang A."/>
            <person name="Saw J.H."/>
            <person name="Jorgensen S.L."/>
            <person name="Zaremba-Niedzwiedzka K."/>
            <person name="Martijn J."/>
            <person name="Lind A.E."/>
            <person name="van Eijk R."/>
            <person name="Schleper C."/>
            <person name="Guy L."/>
            <person name="Ettema T.J."/>
        </authorList>
    </citation>
    <scope>NUCLEOTIDE SEQUENCE</scope>
</reference>
<organism evidence="10">
    <name type="scientific">marine sediment metagenome</name>
    <dbReference type="NCBI Taxonomy" id="412755"/>
    <lineage>
        <taxon>unclassified sequences</taxon>
        <taxon>metagenomes</taxon>
        <taxon>ecological metagenomes</taxon>
    </lineage>
</organism>
<dbReference type="PROSITE" id="PS00093">
    <property type="entry name" value="N4_MTASE"/>
    <property type="match status" value="1"/>
</dbReference>
<keyword evidence="3" id="KW-0489">Methyltransferase</keyword>
<proteinExistence type="inferred from homology"/>
<name>A0A0F9MI51_9ZZZZ</name>
<feature type="domain" description="DNA methylase N-4/N-6" evidence="9">
    <location>
        <begin position="25"/>
        <end position="110"/>
    </location>
</feature>
<protein>
    <recommendedName>
        <fullName evidence="2">site-specific DNA-methyltransferase (cytosine-N(4)-specific)</fullName>
        <ecNumber evidence="2">2.1.1.113</ecNumber>
    </recommendedName>
</protein>
<dbReference type="GO" id="GO:0009307">
    <property type="term" value="P:DNA restriction-modification system"/>
    <property type="evidence" value="ECO:0007669"/>
    <property type="project" value="UniProtKB-KW"/>
</dbReference>
<accession>A0A0F9MI51</accession>
<gene>
    <name evidence="10" type="ORF">LCGC14_1071020</name>
</gene>
<dbReference type="GO" id="GO:0003677">
    <property type="term" value="F:DNA binding"/>
    <property type="evidence" value="ECO:0007669"/>
    <property type="project" value="UniProtKB-KW"/>
</dbReference>
<sequence length="564" mass="66301">MEKNLDYFIYKDANERKIHNTEDQVNLDGFDDSDWTFKSANTKELTHLIFNDYPARMIPQIARRLIMLYYPKYSDLNKRKPLLDPFAGSGTTCVEALLNNIFSITYDLNPLSQLIVEVRTAIIKPQKIQKYYNSILKNIKTHQNEKFEEFFPDETRLDYWFSEKVLKDLSVISYAIEINFPEEELRKNSELIKLKNFFLLCLAKTGRGCSYQRKGEHKSYRIQKQKIPEFNKKVSVISYFQDIAKDYSNSLKKLYNYYTTYKLSAKCKHIIGNSMNLEGLENNSIDLIVTSPPYGDSHTTVAYGQYSRFPLEWIHFKRKEISSIDNKLLGGIKKDVKSLRSNLLLKISKKILNEEIIQQNKLLIEYIDNILNFFIEEKGEKLEVEIMQKANDFKSELKKAIAFEKKVQEVQDFTELINLKNSFFAFIKELRTLKNILENECKLKCESLELIKFKIFDERLPFVLSFFSDLVKVLKRLFEVLDYNRKCCIVIGNRTVKRVKIPTDEIIIELGKIIGFEHLRSFYREIPNKRMPRKNSPTNVPGELASTMNHETIIILNKPDINKI</sequence>
<evidence type="ECO:0000256" key="8">
    <source>
        <dbReference type="ARBA" id="ARBA00049120"/>
    </source>
</evidence>
<dbReference type="Gene3D" id="3.40.50.150">
    <property type="entry name" value="Vaccinia Virus protein VP39"/>
    <property type="match status" value="2"/>
</dbReference>
<evidence type="ECO:0000256" key="6">
    <source>
        <dbReference type="ARBA" id="ARBA00022747"/>
    </source>
</evidence>
<dbReference type="InterPro" id="IPR029063">
    <property type="entry name" value="SAM-dependent_MTases_sf"/>
</dbReference>
<comment type="similarity">
    <text evidence="1">Belongs to the N(4)/N(6)-methyltransferase family. N(4) subfamily.</text>
</comment>
<comment type="catalytic activity">
    <reaction evidence="8">
        <text>a 2'-deoxycytidine in DNA + S-adenosyl-L-methionine = an N(4)-methyl-2'-deoxycytidine in DNA + S-adenosyl-L-homocysteine + H(+)</text>
        <dbReference type="Rhea" id="RHEA:16857"/>
        <dbReference type="Rhea" id="RHEA-COMP:11369"/>
        <dbReference type="Rhea" id="RHEA-COMP:13674"/>
        <dbReference type="ChEBI" id="CHEBI:15378"/>
        <dbReference type="ChEBI" id="CHEBI:57856"/>
        <dbReference type="ChEBI" id="CHEBI:59789"/>
        <dbReference type="ChEBI" id="CHEBI:85452"/>
        <dbReference type="ChEBI" id="CHEBI:137933"/>
        <dbReference type="EC" id="2.1.1.113"/>
    </reaction>
</comment>
<evidence type="ECO:0000256" key="4">
    <source>
        <dbReference type="ARBA" id="ARBA00022679"/>
    </source>
</evidence>
<dbReference type="EMBL" id="LAZR01004612">
    <property type="protein sequence ID" value="KKN07055.1"/>
    <property type="molecule type" value="Genomic_DNA"/>
</dbReference>
<keyword evidence="5" id="KW-0949">S-adenosyl-L-methionine</keyword>
<dbReference type="GO" id="GO:0015667">
    <property type="term" value="F:site-specific DNA-methyltransferase (cytosine-N4-specific) activity"/>
    <property type="evidence" value="ECO:0007669"/>
    <property type="project" value="UniProtKB-EC"/>
</dbReference>
<dbReference type="EC" id="2.1.1.113" evidence="2"/>
<dbReference type="AlphaFoldDB" id="A0A0F9MI51"/>
<keyword evidence="6" id="KW-0680">Restriction system</keyword>
<dbReference type="GO" id="GO:0008170">
    <property type="term" value="F:N-methyltransferase activity"/>
    <property type="evidence" value="ECO:0007669"/>
    <property type="project" value="InterPro"/>
</dbReference>
<dbReference type="SUPFAM" id="SSF53335">
    <property type="entry name" value="S-adenosyl-L-methionine-dependent methyltransferases"/>
    <property type="match status" value="2"/>
</dbReference>
<evidence type="ECO:0000256" key="1">
    <source>
        <dbReference type="ARBA" id="ARBA00010203"/>
    </source>
</evidence>
<dbReference type="InterPro" id="IPR002941">
    <property type="entry name" value="DNA_methylase_N4/N6"/>
</dbReference>
<keyword evidence="7" id="KW-0238">DNA-binding</keyword>
<evidence type="ECO:0000256" key="7">
    <source>
        <dbReference type="ARBA" id="ARBA00023125"/>
    </source>
</evidence>
<evidence type="ECO:0000259" key="9">
    <source>
        <dbReference type="Pfam" id="PF01555"/>
    </source>
</evidence>
<comment type="caution">
    <text evidence="10">The sequence shown here is derived from an EMBL/GenBank/DDBJ whole genome shotgun (WGS) entry which is preliminary data.</text>
</comment>